<dbReference type="CDD" id="cd16926">
    <property type="entry name" value="HATPase_MutL-MLH-PMS-like"/>
    <property type="match status" value="1"/>
</dbReference>
<dbReference type="PANTHER" id="PTHR10073:SF12">
    <property type="entry name" value="DNA MISMATCH REPAIR PROTEIN MLH1"/>
    <property type="match status" value="1"/>
</dbReference>
<dbReference type="GO" id="GO:0140664">
    <property type="term" value="F:ATP-dependent DNA damage sensor activity"/>
    <property type="evidence" value="ECO:0007669"/>
    <property type="project" value="InterPro"/>
</dbReference>
<dbReference type="SUPFAM" id="SSF55874">
    <property type="entry name" value="ATPase domain of HSP90 chaperone/DNA topoisomerase II/histidine kinase"/>
    <property type="match status" value="1"/>
</dbReference>
<gene>
    <name evidence="7" type="ORF">PHYEVI_LOCUS7966</name>
</gene>
<dbReference type="SUPFAM" id="SSF54211">
    <property type="entry name" value="Ribosomal protein S5 domain 2-like"/>
    <property type="match status" value="1"/>
</dbReference>
<evidence type="ECO:0000256" key="2">
    <source>
        <dbReference type="ARBA" id="ARBA00006082"/>
    </source>
</evidence>
<dbReference type="FunFam" id="3.30.230.10:FF:000014">
    <property type="entry name" value="DNA mismatch repair protein Mlh1"/>
    <property type="match status" value="1"/>
</dbReference>
<dbReference type="NCBIfam" id="TIGR00585">
    <property type="entry name" value="mutl"/>
    <property type="match status" value="1"/>
</dbReference>
<organism evidence="7 8">
    <name type="scientific">Phyllotreta striolata</name>
    <name type="common">Striped flea beetle</name>
    <name type="synonym">Crioceris striolata</name>
    <dbReference type="NCBI Taxonomy" id="444603"/>
    <lineage>
        <taxon>Eukaryota</taxon>
        <taxon>Metazoa</taxon>
        <taxon>Ecdysozoa</taxon>
        <taxon>Arthropoda</taxon>
        <taxon>Hexapoda</taxon>
        <taxon>Insecta</taxon>
        <taxon>Pterygota</taxon>
        <taxon>Neoptera</taxon>
        <taxon>Endopterygota</taxon>
        <taxon>Coleoptera</taxon>
        <taxon>Polyphaga</taxon>
        <taxon>Cucujiformia</taxon>
        <taxon>Chrysomeloidea</taxon>
        <taxon>Chrysomelidae</taxon>
        <taxon>Galerucinae</taxon>
        <taxon>Alticini</taxon>
        <taxon>Phyllotreta</taxon>
    </lineage>
</organism>
<dbReference type="GO" id="GO:0006298">
    <property type="term" value="P:mismatch repair"/>
    <property type="evidence" value="ECO:0007669"/>
    <property type="project" value="InterPro"/>
</dbReference>
<dbReference type="Proteomes" id="UP001153712">
    <property type="component" value="Chromosome 4"/>
</dbReference>
<accession>A0A9N9TW53</accession>
<dbReference type="InterPro" id="IPR014762">
    <property type="entry name" value="DNA_mismatch_repair_CS"/>
</dbReference>
<dbReference type="PANTHER" id="PTHR10073">
    <property type="entry name" value="DNA MISMATCH REPAIR PROTEIN MLH, PMS, MUTL"/>
    <property type="match status" value="1"/>
</dbReference>
<dbReference type="Gene3D" id="3.30.565.10">
    <property type="entry name" value="Histidine kinase-like ATPase, C-terminal domain"/>
    <property type="match status" value="1"/>
</dbReference>
<dbReference type="InterPro" id="IPR032189">
    <property type="entry name" value="Mlh1_C"/>
</dbReference>
<keyword evidence="4" id="KW-0234">DNA repair</keyword>
<dbReference type="GO" id="GO:0005524">
    <property type="term" value="F:ATP binding"/>
    <property type="evidence" value="ECO:0007669"/>
    <property type="project" value="InterPro"/>
</dbReference>
<evidence type="ECO:0000259" key="6">
    <source>
        <dbReference type="SMART" id="SM01340"/>
    </source>
</evidence>
<dbReference type="Pfam" id="PF16413">
    <property type="entry name" value="Mlh1_C"/>
    <property type="match status" value="1"/>
</dbReference>
<dbReference type="Gene3D" id="3.30.230.10">
    <property type="match status" value="1"/>
</dbReference>
<dbReference type="InterPro" id="IPR002099">
    <property type="entry name" value="MutL/Mlh/PMS"/>
</dbReference>
<dbReference type="FunFam" id="3.30.565.10:FF:000109">
    <property type="entry name" value="Related to MLH1-DNA mismatch repair protein"/>
    <property type="match status" value="1"/>
</dbReference>
<keyword evidence="3" id="KW-0227">DNA damage</keyword>
<dbReference type="PROSITE" id="PS00058">
    <property type="entry name" value="DNA_MISMATCH_REPAIR_1"/>
    <property type="match status" value="1"/>
</dbReference>
<dbReference type="GO" id="GO:0032389">
    <property type="term" value="C:MutLalpha complex"/>
    <property type="evidence" value="ECO:0007669"/>
    <property type="project" value="TreeGrafter"/>
</dbReference>
<name>A0A9N9TW53_PHYSR</name>
<dbReference type="CDD" id="cd03483">
    <property type="entry name" value="MutL_Trans_MLH1"/>
    <property type="match status" value="1"/>
</dbReference>
<evidence type="ECO:0000256" key="3">
    <source>
        <dbReference type="ARBA" id="ARBA00022763"/>
    </source>
</evidence>
<reference evidence="7" key="1">
    <citation type="submission" date="2022-01" db="EMBL/GenBank/DDBJ databases">
        <authorList>
            <person name="King R."/>
        </authorList>
    </citation>
    <scope>NUCLEOTIDE SEQUENCE</scope>
</reference>
<dbReference type="InterPro" id="IPR036890">
    <property type="entry name" value="HATPase_C_sf"/>
</dbReference>
<comment type="similarity">
    <text evidence="2">Belongs to the DNA mismatch repair MutL/HexB family.</text>
</comment>
<keyword evidence="5" id="KW-0539">Nucleus</keyword>
<dbReference type="SMART" id="SM01340">
    <property type="entry name" value="DNA_mis_repair"/>
    <property type="match status" value="1"/>
</dbReference>
<dbReference type="AlphaFoldDB" id="A0A9N9TW53"/>
<dbReference type="InterPro" id="IPR020568">
    <property type="entry name" value="Ribosomal_Su5_D2-typ_SF"/>
</dbReference>
<protein>
    <recommendedName>
        <fullName evidence="6">DNA mismatch repair protein S5 domain-containing protein</fullName>
    </recommendedName>
</protein>
<dbReference type="GO" id="GO:0016887">
    <property type="term" value="F:ATP hydrolysis activity"/>
    <property type="evidence" value="ECO:0007669"/>
    <property type="project" value="InterPro"/>
</dbReference>
<dbReference type="InterPro" id="IPR013507">
    <property type="entry name" value="DNA_mismatch_S5_2-like"/>
</dbReference>
<dbReference type="GO" id="GO:0030983">
    <property type="term" value="F:mismatched DNA binding"/>
    <property type="evidence" value="ECO:0007669"/>
    <property type="project" value="InterPro"/>
</dbReference>
<comment type="subcellular location">
    <subcellularLocation>
        <location evidence="1">Nucleus</location>
    </subcellularLocation>
</comment>
<dbReference type="InterPro" id="IPR038973">
    <property type="entry name" value="MutL/Mlh/Pms-like"/>
</dbReference>
<evidence type="ECO:0000313" key="7">
    <source>
        <dbReference type="EMBL" id="CAG9861631.1"/>
    </source>
</evidence>
<keyword evidence="8" id="KW-1185">Reference proteome</keyword>
<evidence type="ECO:0000313" key="8">
    <source>
        <dbReference type="Proteomes" id="UP001153712"/>
    </source>
</evidence>
<dbReference type="OrthoDB" id="10263226at2759"/>
<dbReference type="InterPro" id="IPR014721">
    <property type="entry name" value="Ribsml_uS5_D2-typ_fold_subgr"/>
</dbReference>
<sequence>MEPPQIKKLDVAVINRIAAGEVIQRPANALKELIENSLDAKSTNIQVTVKNGGLKLLQIHDNGTGIRKEDFEIVCERFTTSKLREFEDLHKISTYGFRGEALASISHVAHLTITSKTKQDLCAYQARFVDSTLQGAPKPMAGNQGTIITVEDLFYNMNVRKKALRSPGEEYQKISDVVSKYAIHNAHVGFALKKCNENNDIRTPQGSTQVENIQIIYGNTIARELVEFSSENERFQFTAKGYISNVNYSSKKFNFLLFINHRLVDCQSLKKCIDQVYSTYLPKNTHPFVYLSLELDPNNIDINVHPTKHEVHFLNQEQIIESIVTDMENKLLSSSSSRTFYAQAKLPKILNVEVPESKDRTNASSKPTHAYNMVRTDAKEQKLEKFFGDAFKKKCTEPAQKLDESINEEELRQSEDLFLNRAENLEDFINLNRTTNEPDKVVEEPMEVVECIETDTKQSGTIKANTAKSKPANGPINESFLKKITKHDTKLTSVLQLRKEIEGNCHRVLRETFAQHVFVGPVDPARALIQYGTKMFLCDTKAILTELFYQFIMYNFQNFDTYSFSNPVPLQELALVCLDMPETGWTPEDGDKAELSARIKDILTEKGPMLEDYFSVKIDREGNILSLPIILENYLPDPAGLCTYIVRLATEVNWEVEKECFRTFAEETAKFYAKIPEEVNQNGKEWQWVTEHVLYPAIKEYFIPPKSFMENCAVLEIADLYNLYKVFERC</sequence>
<evidence type="ECO:0000256" key="4">
    <source>
        <dbReference type="ARBA" id="ARBA00023204"/>
    </source>
</evidence>
<dbReference type="EMBL" id="OU900097">
    <property type="protein sequence ID" value="CAG9861631.1"/>
    <property type="molecule type" value="Genomic_DNA"/>
</dbReference>
<evidence type="ECO:0000256" key="5">
    <source>
        <dbReference type="ARBA" id="ARBA00023242"/>
    </source>
</evidence>
<feature type="domain" description="DNA mismatch repair protein S5" evidence="6">
    <location>
        <begin position="213"/>
        <end position="332"/>
    </location>
</feature>
<dbReference type="Pfam" id="PF01119">
    <property type="entry name" value="DNA_mis_repair"/>
    <property type="match status" value="1"/>
</dbReference>
<dbReference type="Pfam" id="PF13589">
    <property type="entry name" value="HATPase_c_3"/>
    <property type="match status" value="1"/>
</dbReference>
<evidence type="ECO:0000256" key="1">
    <source>
        <dbReference type="ARBA" id="ARBA00004123"/>
    </source>
</evidence>
<proteinExistence type="inferred from homology"/>